<evidence type="ECO:0000313" key="5">
    <source>
        <dbReference type="Proteomes" id="UP000000374"/>
    </source>
</evidence>
<name>A1WPE8_VEREI</name>
<feature type="region of interest" description="Disordered" evidence="2">
    <location>
        <begin position="67"/>
        <end position="133"/>
    </location>
</feature>
<accession>A1WPE8</accession>
<reference evidence="5" key="1">
    <citation type="submission" date="2006-12" db="EMBL/GenBank/DDBJ databases">
        <title>Complete sequence of chromosome 1 of Verminephrobacter eiseniae EF01-2.</title>
        <authorList>
            <person name="Copeland A."/>
            <person name="Lucas S."/>
            <person name="Lapidus A."/>
            <person name="Barry K."/>
            <person name="Detter J.C."/>
            <person name="Glavina del Rio T."/>
            <person name="Dalin E."/>
            <person name="Tice H."/>
            <person name="Pitluck S."/>
            <person name="Chertkov O."/>
            <person name="Brettin T."/>
            <person name="Bruce D."/>
            <person name="Han C."/>
            <person name="Tapia R."/>
            <person name="Gilna P."/>
            <person name="Schmutz J."/>
            <person name="Larimer F."/>
            <person name="Land M."/>
            <person name="Hauser L."/>
            <person name="Kyrpides N."/>
            <person name="Kim E."/>
            <person name="Stahl D."/>
            <person name="Richardson P."/>
        </authorList>
    </citation>
    <scope>NUCLEOTIDE SEQUENCE [LARGE SCALE GENOMIC DNA]</scope>
    <source>
        <strain evidence="5">EF01-2</strain>
    </source>
</reference>
<sequence>MLRRVYDNYWGGNGALEVSIAGTTDKIVINGFFYSNDPANAYNPVQQFRFADGTTWNLAAIMARIPGGTNATNGTTGTNTARRGESNDMPQGQGGDDALGGDESRASTEGATDKSANDGALHESDPANDDIAAQFPLTDGGILDITEILAKLGNAIHGSKSSNGTTGNGTPSAPGDYDNLYLRDAVADGASACGTTADPPWPGRAGPELGFVGVPDSTGSDAWLL</sequence>
<gene>
    <name evidence="4" type="ordered locus">Veis_3793</name>
</gene>
<dbReference type="AlphaFoldDB" id="A1WPE8"/>
<feature type="region of interest" description="Disordered" evidence="2">
    <location>
        <begin position="157"/>
        <end position="176"/>
    </location>
</feature>
<dbReference type="Pfam" id="PF06594">
    <property type="entry name" value="HCBP_related"/>
    <property type="match status" value="1"/>
</dbReference>
<evidence type="ECO:0000256" key="1">
    <source>
        <dbReference type="ARBA" id="ARBA00022837"/>
    </source>
</evidence>
<feature type="compositionally biased region" description="Low complexity" evidence="2">
    <location>
        <begin position="67"/>
        <end position="81"/>
    </location>
</feature>
<organism evidence="4 5">
    <name type="scientific">Verminephrobacter eiseniae (strain EF01-2)</name>
    <dbReference type="NCBI Taxonomy" id="391735"/>
    <lineage>
        <taxon>Bacteria</taxon>
        <taxon>Pseudomonadati</taxon>
        <taxon>Pseudomonadota</taxon>
        <taxon>Betaproteobacteria</taxon>
        <taxon>Burkholderiales</taxon>
        <taxon>Comamonadaceae</taxon>
        <taxon>Verminephrobacter</taxon>
    </lineage>
</organism>
<keyword evidence="1" id="KW-0106">Calcium</keyword>
<dbReference type="eggNOG" id="COG2931">
    <property type="taxonomic scope" value="Bacteria"/>
</dbReference>
<evidence type="ECO:0000313" key="4">
    <source>
        <dbReference type="EMBL" id="ABM59505.1"/>
    </source>
</evidence>
<feature type="compositionally biased region" description="Basic and acidic residues" evidence="2">
    <location>
        <begin position="102"/>
        <end position="125"/>
    </location>
</feature>
<dbReference type="InterPro" id="IPR010566">
    <property type="entry name" value="Haemolys_ca-bd"/>
</dbReference>
<keyword evidence="5" id="KW-1185">Reference proteome</keyword>
<evidence type="ECO:0000259" key="3">
    <source>
        <dbReference type="Pfam" id="PF06594"/>
    </source>
</evidence>
<dbReference type="HOGENOM" id="CLU_1229486_0_0_4"/>
<feature type="compositionally biased region" description="Low complexity" evidence="2">
    <location>
        <begin position="158"/>
        <end position="175"/>
    </location>
</feature>
<proteinExistence type="predicted"/>
<dbReference type="STRING" id="391735.Veis_3793"/>
<dbReference type="Proteomes" id="UP000000374">
    <property type="component" value="Chromosome"/>
</dbReference>
<protein>
    <submittedName>
        <fullName evidence="4">Haemolysin-type calcium binding domain protein</fullName>
    </submittedName>
</protein>
<dbReference type="KEGG" id="vei:Veis_3793"/>
<evidence type="ECO:0000256" key="2">
    <source>
        <dbReference type="SAM" id="MobiDB-lite"/>
    </source>
</evidence>
<feature type="domain" description="Haemolysin-type calcium binding-related" evidence="3">
    <location>
        <begin position="16"/>
        <end position="59"/>
    </location>
</feature>
<dbReference type="EMBL" id="CP000542">
    <property type="protein sequence ID" value="ABM59505.1"/>
    <property type="molecule type" value="Genomic_DNA"/>
</dbReference>